<dbReference type="GO" id="GO:0046872">
    <property type="term" value="F:metal ion binding"/>
    <property type="evidence" value="ECO:0007669"/>
    <property type="project" value="UniProtKB-KW"/>
</dbReference>
<reference evidence="8" key="1">
    <citation type="journal article" date="2020" name="Fungal Divers.">
        <title>Resolving the Mortierellaceae phylogeny through synthesis of multi-gene phylogenetics and phylogenomics.</title>
        <authorList>
            <person name="Vandepol N."/>
            <person name="Liber J."/>
            <person name="Desiro A."/>
            <person name="Na H."/>
            <person name="Kennedy M."/>
            <person name="Barry K."/>
            <person name="Grigoriev I.V."/>
            <person name="Miller A.N."/>
            <person name="O'Donnell K."/>
            <person name="Stajich J.E."/>
            <person name="Bonito G."/>
        </authorList>
    </citation>
    <scope>NUCLEOTIDE SEQUENCE</scope>
    <source>
        <strain evidence="8">KOD948</strain>
    </source>
</reference>
<evidence type="ECO:0000313" key="8">
    <source>
        <dbReference type="EMBL" id="KAG0266591.1"/>
    </source>
</evidence>
<accession>A0A9P6QHX3</accession>
<evidence type="ECO:0000256" key="5">
    <source>
        <dbReference type="PROSITE-ProRule" id="PRU00125"/>
    </source>
</evidence>
<dbReference type="PANTHER" id="PTHR24207:SF2">
    <property type="entry name" value="ZYX102 PROTEIN"/>
    <property type="match status" value="1"/>
</dbReference>
<feature type="region of interest" description="Disordered" evidence="6">
    <location>
        <begin position="124"/>
        <end position="149"/>
    </location>
</feature>
<evidence type="ECO:0000313" key="9">
    <source>
        <dbReference type="Proteomes" id="UP000726737"/>
    </source>
</evidence>
<dbReference type="EMBL" id="JAAAJA010000015">
    <property type="protein sequence ID" value="KAG0266591.1"/>
    <property type="molecule type" value="Genomic_DNA"/>
</dbReference>
<name>A0A9P6QHX3_9FUNG</name>
<evidence type="ECO:0000259" key="7">
    <source>
        <dbReference type="PROSITE" id="PS50023"/>
    </source>
</evidence>
<dbReference type="PROSITE" id="PS00478">
    <property type="entry name" value="LIM_DOMAIN_1"/>
    <property type="match status" value="2"/>
</dbReference>
<dbReference type="InterPro" id="IPR001781">
    <property type="entry name" value="Znf_LIM"/>
</dbReference>
<feature type="domain" description="LIM zinc-binding" evidence="7">
    <location>
        <begin position="247"/>
        <end position="307"/>
    </location>
</feature>
<evidence type="ECO:0000256" key="6">
    <source>
        <dbReference type="SAM" id="MobiDB-lite"/>
    </source>
</evidence>
<feature type="domain" description="LIM zinc-binding" evidence="7">
    <location>
        <begin position="444"/>
        <end position="505"/>
    </location>
</feature>
<feature type="compositionally biased region" description="Low complexity" evidence="6">
    <location>
        <begin position="363"/>
        <end position="377"/>
    </location>
</feature>
<dbReference type="Gene3D" id="2.10.110.10">
    <property type="entry name" value="Cysteine Rich Protein"/>
    <property type="match status" value="3"/>
</dbReference>
<sequence length="506" mass="55298">MDRYPTSIEADIVTPTERISLSTPDAARLQPEQQIPPKPRLSRVRSRSSVIPLTAGMVRARTEALMNQAQSTTSPTSRNVSQHFNSSHNLYGSRDRVNGVGMDNKTSSTFDNAFKQMANLPERATKGSEAKQLEAGPNRSPLHRHGRQRSNTVGEAISFPTVSVNSLASPTFQRASIPENHCHKCLEKVVENGIRLQNGDRYHISCFLCHGCKQVFTESEFHIVFGRPYHPNCVSMAGTTSMVGVTTKCHQCQKSIGNKSIRFAGVNYHPQCFTCTHCHKVLHSTSRFFEVEGRVECEQCCEERDRQRLAPKIVPVARGTDHFPVPPMAVPVTIADRGRRSSVPLEPSGPGMMATTDADGNLSRSGSGFGSPRSVGGASTPHLSPGSPSPKTPISNVHETRDHDGVSSPVLLMASPLAIRTEAPPLTSLFSTRTRPLPKFGGVMTCPRCHQPVGVMDQVPGPNNAKWHKKCLNCKGCKKVLDSSAQTRGEGEAFCRGCFDKTRIRV</sequence>
<dbReference type="OrthoDB" id="1112565at2759"/>
<dbReference type="SMART" id="SM00132">
    <property type="entry name" value="LIM"/>
    <property type="match status" value="3"/>
</dbReference>
<keyword evidence="1 5" id="KW-0479">Metal-binding</keyword>
<dbReference type="AlphaFoldDB" id="A0A9P6QHX3"/>
<feature type="domain" description="LIM zinc-binding" evidence="7">
    <location>
        <begin position="180"/>
        <end position="240"/>
    </location>
</feature>
<comment type="caution">
    <text evidence="8">The sequence shown here is derived from an EMBL/GenBank/DDBJ whole genome shotgun (WGS) entry which is preliminary data.</text>
</comment>
<keyword evidence="9" id="KW-1185">Reference proteome</keyword>
<proteinExistence type="predicted"/>
<dbReference type="PANTHER" id="PTHR24207">
    <property type="entry name" value="ZYX102 PROTEIN"/>
    <property type="match status" value="1"/>
</dbReference>
<keyword evidence="4 5" id="KW-0440">LIM domain</keyword>
<dbReference type="PROSITE" id="PS50023">
    <property type="entry name" value="LIM_DOMAIN_2"/>
    <property type="match status" value="3"/>
</dbReference>
<gene>
    <name evidence="8" type="ORF">BG011_001780</name>
</gene>
<dbReference type="CDD" id="cd08368">
    <property type="entry name" value="LIM"/>
    <property type="match status" value="2"/>
</dbReference>
<evidence type="ECO:0000256" key="3">
    <source>
        <dbReference type="ARBA" id="ARBA00022833"/>
    </source>
</evidence>
<dbReference type="Pfam" id="PF00412">
    <property type="entry name" value="LIM"/>
    <property type="match status" value="3"/>
</dbReference>
<evidence type="ECO:0000256" key="2">
    <source>
        <dbReference type="ARBA" id="ARBA00022737"/>
    </source>
</evidence>
<protein>
    <recommendedName>
        <fullName evidence="7">LIM zinc-binding domain-containing protein</fullName>
    </recommendedName>
</protein>
<keyword evidence="3 5" id="KW-0862">Zinc</keyword>
<evidence type="ECO:0000256" key="1">
    <source>
        <dbReference type="ARBA" id="ARBA00022723"/>
    </source>
</evidence>
<organism evidence="8 9">
    <name type="scientific">Mortierella polycephala</name>
    <dbReference type="NCBI Taxonomy" id="41804"/>
    <lineage>
        <taxon>Eukaryota</taxon>
        <taxon>Fungi</taxon>
        <taxon>Fungi incertae sedis</taxon>
        <taxon>Mucoromycota</taxon>
        <taxon>Mortierellomycotina</taxon>
        <taxon>Mortierellomycetes</taxon>
        <taxon>Mortierellales</taxon>
        <taxon>Mortierellaceae</taxon>
        <taxon>Mortierella</taxon>
    </lineage>
</organism>
<dbReference type="Proteomes" id="UP000726737">
    <property type="component" value="Unassembled WGS sequence"/>
</dbReference>
<feature type="region of interest" description="Disordered" evidence="6">
    <location>
        <begin position="334"/>
        <end position="407"/>
    </location>
</feature>
<evidence type="ECO:0000256" key="4">
    <source>
        <dbReference type="ARBA" id="ARBA00023038"/>
    </source>
</evidence>
<keyword evidence="2" id="KW-0677">Repeat</keyword>